<keyword evidence="4" id="KW-1185">Reference proteome</keyword>
<feature type="transmembrane region" description="Helical" evidence="1">
    <location>
        <begin position="217"/>
        <end position="238"/>
    </location>
</feature>
<dbReference type="RefSeq" id="WP_193114436.1">
    <property type="nucleotide sequence ID" value="NZ_CP041165.1"/>
</dbReference>
<dbReference type="InterPro" id="IPR018677">
    <property type="entry name" value="DUF2157"/>
</dbReference>
<dbReference type="AlphaFoldDB" id="A0A7M1AUG4"/>
<accession>A0A7M1AUG4</accession>
<organism evidence="3 4">
    <name type="scientific">Sulfurimonas marina</name>
    <dbReference type="NCBI Taxonomy" id="2590551"/>
    <lineage>
        <taxon>Bacteria</taxon>
        <taxon>Pseudomonadati</taxon>
        <taxon>Campylobacterota</taxon>
        <taxon>Epsilonproteobacteria</taxon>
        <taxon>Campylobacterales</taxon>
        <taxon>Sulfurimonadaceae</taxon>
        <taxon>Sulfurimonas</taxon>
    </lineage>
</organism>
<feature type="transmembrane region" description="Helical" evidence="1">
    <location>
        <begin position="244"/>
        <end position="262"/>
    </location>
</feature>
<gene>
    <name evidence="3" type="ORF">FJR03_04350</name>
</gene>
<keyword evidence="1" id="KW-1133">Transmembrane helix</keyword>
<feature type="transmembrane region" description="Helical" evidence="1">
    <location>
        <begin position="106"/>
        <end position="125"/>
    </location>
</feature>
<protein>
    <submittedName>
        <fullName evidence="3">DUF2157 domain-containing protein</fullName>
    </submittedName>
</protein>
<dbReference type="Proteomes" id="UP000593910">
    <property type="component" value="Chromosome"/>
</dbReference>
<name>A0A7M1AUG4_9BACT</name>
<reference evidence="3 4" key="1">
    <citation type="submission" date="2019-06" db="EMBL/GenBank/DDBJ databases">
        <title>Sulfurimonas gotlandica sp. nov., a chemoautotrophic and psychrotolerant epsilonproteobacterium isolated from a pelagic redoxcline, and an emended description of the genus Sulfurimonas.</title>
        <authorList>
            <person name="Wang S."/>
            <person name="Jiang L."/>
            <person name="Shao Z."/>
        </authorList>
    </citation>
    <scope>NUCLEOTIDE SEQUENCE [LARGE SCALE GENOMIC DNA]</scope>
    <source>
        <strain evidence="3 4">B2</strain>
    </source>
</reference>
<evidence type="ECO:0000259" key="2">
    <source>
        <dbReference type="Pfam" id="PF09925"/>
    </source>
</evidence>
<feature type="transmembrane region" description="Helical" evidence="1">
    <location>
        <begin position="49"/>
        <end position="70"/>
    </location>
</feature>
<sequence length="328" mass="37672">MMKQSSKLRSGITFLLENNYLKPENTTYALKLSGISPDALRWRNFIDTLLLVLAGLAIAVGIMFFIAYNWDEIGKFTQFSLVEISIIISMIIYFRADKEKIAAKIALTAASILLGVLLALFGQTYQTGADTWELFFNWALLILPWVFIGRFATIWVIWIVLIDISILLYYKTFGSLLGTFFSSKDTLLWSMFIFNTAMVLLGEVISPYQPWLKKEYWAKRFIMVIGGSSITWLVIVYILDRDTAIIPTLVWILYLTALYFIYRNIKHDLFMLAGGCFSAILVVTVFLGKHLTKTFHEFGLFLLMFIVVGMGALSAIWLKNLYKEWHNE</sequence>
<evidence type="ECO:0000313" key="3">
    <source>
        <dbReference type="EMBL" id="QOP41016.1"/>
    </source>
</evidence>
<dbReference type="EMBL" id="CP041165">
    <property type="protein sequence ID" value="QOP41016.1"/>
    <property type="molecule type" value="Genomic_DNA"/>
</dbReference>
<feature type="transmembrane region" description="Helical" evidence="1">
    <location>
        <begin position="269"/>
        <end position="288"/>
    </location>
</feature>
<feature type="transmembrane region" description="Helical" evidence="1">
    <location>
        <begin position="187"/>
        <end position="205"/>
    </location>
</feature>
<evidence type="ECO:0000256" key="1">
    <source>
        <dbReference type="SAM" id="Phobius"/>
    </source>
</evidence>
<feature type="transmembrane region" description="Helical" evidence="1">
    <location>
        <begin position="300"/>
        <end position="318"/>
    </location>
</feature>
<feature type="transmembrane region" description="Helical" evidence="1">
    <location>
        <begin position="155"/>
        <end position="181"/>
    </location>
</feature>
<keyword evidence="1" id="KW-0812">Transmembrane</keyword>
<keyword evidence="1" id="KW-0472">Membrane</keyword>
<feature type="transmembrane region" description="Helical" evidence="1">
    <location>
        <begin position="76"/>
        <end position="94"/>
    </location>
</feature>
<proteinExistence type="predicted"/>
<feature type="transmembrane region" description="Helical" evidence="1">
    <location>
        <begin position="131"/>
        <end position="148"/>
    </location>
</feature>
<dbReference type="KEGG" id="smax:FJR03_04350"/>
<evidence type="ECO:0000313" key="4">
    <source>
        <dbReference type="Proteomes" id="UP000593910"/>
    </source>
</evidence>
<feature type="domain" description="DUF2157" evidence="2">
    <location>
        <begin position="42"/>
        <end position="155"/>
    </location>
</feature>
<dbReference type="Pfam" id="PF09925">
    <property type="entry name" value="DUF2157"/>
    <property type="match status" value="1"/>
</dbReference>